<gene>
    <name evidence="3" type="ORF">KCTCHS21_02220</name>
</gene>
<dbReference type="Proteomes" id="UP000289856">
    <property type="component" value="Chromosome"/>
</dbReference>
<dbReference type="InterPro" id="IPR012854">
    <property type="entry name" value="Cu_amine_oxidase-like_N"/>
</dbReference>
<feature type="chain" id="PRO_5019326851" description="Copper amine oxidase-like N-terminal domain-containing protein" evidence="1">
    <location>
        <begin position="24"/>
        <end position="503"/>
    </location>
</feature>
<dbReference type="Gene3D" id="3.30.457.10">
    <property type="entry name" value="Copper amine oxidase-like, N-terminal domain"/>
    <property type="match status" value="1"/>
</dbReference>
<sequence>MKSGWSVFIAILLLLSVCSSVTAAEPIAYRVTIDGNNMNTSLAPQIKNGTTYVPMLPLFEALNTKISIDNKTKEIVGKRGSKTFKLTVGSKNAMLNGAKIVLSQPPLMIKGNVYVPIQLANRLLGAEIETKVSAKTINVRSIAIDLTITEKLPINNDGNEPITLQHPGNVKLKWWFKDESPHQRYTGYVGPNRTLIFKGFGDRIDTDYNGHKLYEDAYQRESSYSFQARIGAKGYDIIAQKDKDIHKWSGISLYLGSNVSTTFIIDGEPSYDLLNIKAGIDVYGNLIVLTTEGLAAYNPAGKQLWVRREWPTKNGTLSAFEAGLSVSDYSENRLYIQNFAGYAIVDSKGEAVFAANDYFHPEITSDELMLFNDSSYRLVDGQLKLVGSSYSDGTTGNYVSLEKENSLKRMDLTGKKPLWIYEQPLKEKSKGYSLFSELVVDLDGNAYISTTGGTVHSLDQAGNLRFVLHVDNGSISSTQIIPLSSTTFVAIDKNNVMCFEVTK</sequence>
<keyword evidence="1" id="KW-0732">Signal</keyword>
<evidence type="ECO:0000313" key="4">
    <source>
        <dbReference type="Proteomes" id="UP000289856"/>
    </source>
</evidence>
<feature type="domain" description="Copper amine oxidase-like N-terminal" evidence="2">
    <location>
        <begin position="33"/>
        <end position="137"/>
    </location>
</feature>
<dbReference type="AlphaFoldDB" id="A0A3T1CY98"/>
<dbReference type="SUPFAM" id="SSF55383">
    <property type="entry name" value="Copper amine oxidase, domain N"/>
    <property type="match status" value="1"/>
</dbReference>
<keyword evidence="4" id="KW-1185">Reference proteome</keyword>
<protein>
    <recommendedName>
        <fullName evidence="2">Copper amine oxidase-like N-terminal domain-containing protein</fullName>
    </recommendedName>
</protein>
<dbReference type="Gene3D" id="2.130.10.10">
    <property type="entry name" value="YVTN repeat-like/Quinoprotein amine dehydrogenase"/>
    <property type="match status" value="1"/>
</dbReference>
<dbReference type="OrthoDB" id="2514044at2"/>
<reference evidence="3 4" key="1">
    <citation type="submission" date="2019-01" db="EMBL/GenBank/DDBJ databases">
        <title>Complete genome sequence of Cohnella hallensis HS21 isolated from Korean fir (Abies koreana) rhizospheric soil.</title>
        <authorList>
            <person name="Jiang L."/>
            <person name="Kang S.W."/>
            <person name="Kim S."/>
            <person name="Jung J."/>
            <person name="Kim C.Y."/>
            <person name="Kim D.H."/>
            <person name="Kim S.W."/>
            <person name="Lee J."/>
        </authorList>
    </citation>
    <scope>NUCLEOTIDE SEQUENCE [LARGE SCALE GENOMIC DNA]</scope>
    <source>
        <strain evidence="3 4">HS21</strain>
    </source>
</reference>
<dbReference type="EMBL" id="AP019400">
    <property type="protein sequence ID" value="BBI30823.1"/>
    <property type="molecule type" value="Genomic_DNA"/>
</dbReference>
<evidence type="ECO:0000256" key="1">
    <source>
        <dbReference type="SAM" id="SignalP"/>
    </source>
</evidence>
<dbReference type="Pfam" id="PF07833">
    <property type="entry name" value="Cu_amine_oxidN1"/>
    <property type="match status" value="1"/>
</dbReference>
<dbReference type="KEGG" id="cohn:KCTCHS21_02220"/>
<name>A0A3T1CY98_9BACL</name>
<evidence type="ECO:0000259" key="2">
    <source>
        <dbReference type="Pfam" id="PF07833"/>
    </source>
</evidence>
<organism evidence="3 4">
    <name type="scientific">Cohnella abietis</name>
    <dbReference type="NCBI Taxonomy" id="2507935"/>
    <lineage>
        <taxon>Bacteria</taxon>
        <taxon>Bacillati</taxon>
        <taxon>Bacillota</taxon>
        <taxon>Bacilli</taxon>
        <taxon>Bacillales</taxon>
        <taxon>Paenibacillaceae</taxon>
        <taxon>Cohnella</taxon>
    </lineage>
</organism>
<dbReference type="InterPro" id="IPR036582">
    <property type="entry name" value="Mao_N_sf"/>
</dbReference>
<evidence type="ECO:0000313" key="3">
    <source>
        <dbReference type="EMBL" id="BBI30823.1"/>
    </source>
</evidence>
<dbReference type="SUPFAM" id="SSF63829">
    <property type="entry name" value="Calcium-dependent phosphotriesterase"/>
    <property type="match status" value="1"/>
</dbReference>
<proteinExistence type="predicted"/>
<dbReference type="RefSeq" id="WP_130604743.1">
    <property type="nucleotide sequence ID" value="NZ_AP019400.1"/>
</dbReference>
<feature type="signal peptide" evidence="1">
    <location>
        <begin position="1"/>
        <end position="23"/>
    </location>
</feature>
<accession>A0A3T1CY98</accession>
<dbReference type="InterPro" id="IPR015943">
    <property type="entry name" value="WD40/YVTN_repeat-like_dom_sf"/>
</dbReference>